<protein>
    <submittedName>
        <fullName evidence="2">Unnamed protein product</fullName>
    </submittedName>
</protein>
<gene>
    <name evidence="2" type="ORF">Pfra01_000849000</name>
</gene>
<dbReference type="EMBL" id="BSXT01000766">
    <property type="protein sequence ID" value="GMF33803.1"/>
    <property type="molecule type" value="Genomic_DNA"/>
</dbReference>
<evidence type="ECO:0000256" key="1">
    <source>
        <dbReference type="SAM" id="Coils"/>
    </source>
</evidence>
<organism evidence="2 3">
    <name type="scientific">Phytophthora fragariaefolia</name>
    <dbReference type="NCBI Taxonomy" id="1490495"/>
    <lineage>
        <taxon>Eukaryota</taxon>
        <taxon>Sar</taxon>
        <taxon>Stramenopiles</taxon>
        <taxon>Oomycota</taxon>
        <taxon>Peronosporomycetes</taxon>
        <taxon>Peronosporales</taxon>
        <taxon>Peronosporaceae</taxon>
        <taxon>Phytophthora</taxon>
    </lineage>
</organism>
<evidence type="ECO:0000313" key="2">
    <source>
        <dbReference type="EMBL" id="GMF33803.1"/>
    </source>
</evidence>
<evidence type="ECO:0000313" key="3">
    <source>
        <dbReference type="Proteomes" id="UP001165121"/>
    </source>
</evidence>
<proteinExistence type="predicted"/>
<keyword evidence="3" id="KW-1185">Reference proteome</keyword>
<dbReference type="AlphaFoldDB" id="A0A9W6X8V2"/>
<dbReference type="OrthoDB" id="115447at2759"/>
<reference evidence="2" key="1">
    <citation type="submission" date="2023-04" db="EMBL/GenBank/DDBJ databases">
        <title>Phytophthora fragariaefolia NBRC 109709.</title>
        <authorList>
            <person name="Ichikawa N."/>
            <person name="Sato H."/>
            <person name="Tonouchi N."/>
        </authorList>
    </citation>
    <scope>NUCLEOTIDE SEQUENCE</scope>
    <source>
        <strain evidence="2">NBRC 109709</strain>
    </source>
</reference>
<dbReference type="Proteomes" id="UP001165121">
    <property type="component" value="Unassembled WGS sequence"/>
</dbReference>
<comment type="caution">
    <text evidence="2">The sequence shown here is derived from an EMBL/GenBank/DDBJ whole genome shotgun (WGS) entry which is preliminary data.</text>
</comment>
<sequence length="221" mass="24819">MALPDDDRTLEAALSFLDEFPFDDECLSATQTAVATTRKNEVALVPRGSNAVFTANAPDNETMLAGDKLSTPTVYAPRCKAPLLLGSVEDDTAKRKKINERKKLLRKTGVYGDPNRARNARRLEIAYLKEQLEKLQTDLQALQGQKERPKEKSAAQHSLTTVVSTVQIPSMWQAVADSQRKRREAAELENVRLKLILDRQQKMADNLRALIQKRASQLVRH</sequence>
<keyword evidence="1" id="KW-0175">Coiled coil</keyword>
<accession>A0A9W6X8V2</accession>
<feature type="coiled-coil region" evidence="1">
    <location>
        <begin position="125"/>
        <end position="152"/>
    </location>
</feature>
<name>A0A9W6X8V2_9STRA</name>